<comment type="caution">
    <text evidence="11">The sequence shown here is derived from an EMBL/GenBank/DDBJ whole genome shotgun (WGS) entry which is preliminary data.</text>
</comment>
<dbReference type="SUPFAM" id="SSF52374">
    <property type="entry name" value="Nucleotidylyl transferase"/>
    <property type="match status" value="1"/>
</dbReference>
<dbReference type="PANTHER" id="PTHR10739:SF13">
    <property type="entry name" value="CHOLINE-PHOSPHATE CYTIDYLYLTRANSFERASE"/>
    <property type="match status" value="1"/>
</dbReference>
<keyword evidence="7" id="KW-1208">Phospholipid metabolism</keyword>
<dbReference type="InterPro" id="IPR045049">
    <property type="entry name" value="Pcy1-like"/>
</dbReference>
<dbReference type="InterPro" id="IPR014729">
    <property type="entry name" value="Rossmann-like_a/b/a_fold"/>
</dbReference>
<feature type="compositionally biased region" description="Polar residues" evidence="9">
    <location>
        <begin position="364"/>
        <end position="375"/>
    </location>
</feature>
<evidence type="ECO:0000313" key="11">
    <source>
        <dbReference type="EMBL" id="KAF8820788.1"/>
    </source>
</evidence>
<evidence type="ECO:0000256" key="7">
    <source>
        <dbReference type="ARBA" id="ARBA00023264"/>
    </source>
</evidence>
<comment type="similarity">
    <text evidence="1">Belongs to the cytidylyltransferase family.</text>
</comment>
<dbReference type="EMBL" id="JADAQX010000302">
    <property type="protein sequence ID" value="KAF8820788.1"/>
    <property type="molecule type" value="Genomic_DNA"/>
</dbReference>
<dbReference type="NCBIfam" id="TIGR00125">
    <property type="entry name" value="cyt_tran_rel"/>
    <property type="match status" value="1"/>
</dbReference>
<name>A0ABQ7JA16_9APIC</name>
<evidence type="ECO:0000256" key="6">
    <source>
        <dbReference type="ARBA" id="ARBA00023209"/>
    </source>
</evidence>
<evidence type="ECO:0000259" key="10">
    <source>
        <dbReference type="Pfam" id="PF01467"/>
    </source>
</evidence>
<dbReference type="Gene3D" id="3.40.50.620">
    <property type="entry name" value="HUPs"/>
    <property type="match status" value="1"/>
</dbReference>
<dbReference type="EC" id="2.7.7.15" evidence="8"/>
<accession>A0ABQ7JA16</accession>
<evidence type="ECO:0000256" key="4">
    <source>
        <dbReference type="ARBA" id="ARBA00022695"/>
    </source>
</evidence>
<feature type="compositionally biased region" description="Basic residues" evidence="9">
    <location>
        <begin position="155"/>
        <end position="165"/>
    </location>
</feature>
<feature type="compositionally biased region" description="Polar residues" evidence="9">
    <location>
        <begin position="382"/>
        <end position="393"/>
    </location>
</feature>
<evidence type="ECO:0000256" key="2">
    <source>
        <dbReference type="ARBA" id="ARBA00022516"/>
    </source>
</evidence>
<keyword evidence="4 11" id="KW-0548">Nucleotidyltransferase</keyword>
<dbReference type="Pfam" id="PF01467">
    <property type="entry name" value="CTP_transf_like"/>
    <property type="match status" value="1"/>
</dbReference>
<evidence type="ECO:0000256" key="8">
    <source>
        <dbReference type="ARBA" id="ARBA00026101"/>
    </source>
</evidence>
<dbReference type="Proteomes" id="UP000823046">
    <property type="component" value="Unassembled WGS sequence"/>
</dbReference>
<keyword evidence="2" id="KW-0444">Lipid biosynthesis</keyword>
<reference evidence="11 12" key="1">
    <citation type="journal article" date="2020" name="bioRxiv">
        <title>Metabolic contributions of an alphaproteobacterial endosymbiont in the apicomplexan Cardiosporidium cionae.</title>
        <authorList>
            <person name="Hunter E.S."/>
            <person name="Paight C.J."/>
            <person name="Lane C.E."/>
        </authorList>
    </citation>
    <scope>NUCLEOTIDE SEQUENCE [LARGE SCALE GENOMIC DNA]</scope>
    <source>
        <strain evidence="11">ESH_2018</strain>
    </source>
</reference>
<proteinExistence type="inferred from homology"/>
<feature type="region of interest" description="Disordered" evidence="9">
    <location>
        <begin position="26"/>
        <end position="48"/>
    </location>
</feature>
<keyword evidence="5" id="KW-0443">Lipid metabolism</keyword>
<evidence type="ECO:0000313" key="12">
    <source>
        <dbReference type="Proteomes" id="UP000823046"/>
    </source>
</evidence>
<feature type="region of interest" description="Disordered" evidence="9">
    <location>
        <begin position="339"/>
        <end position="414"/>
    </location>
</feature>
<protein>
    <recommendedName>
        <fullName evidence="8">choline-phosphate cytidylyltransferase</fullName>
        <ecNumber evidence="8">2.7.7.15</ecNumber>
    </recommendedName>
</protein>
<evidence type="ECO:0000256" key="3">
    <source>
        <dbReference type="ARBA" id="ARBA00022679"/>
    </source>
</evidence>
<evidence type="ECO:0000256" key="5">
    <source>
        <dbReference type="ARBA" id="ARBA00023098"/>
    </source>
</evidence>
<gene>
    <name evidence="11" type="ORF">IE077_004433</name>
</gene>
<dbReference type="InterPro" id="IPR004821">
    <property type="entry name" value="Cyt_trans-like"/>
</dbReference>
<dbReference type="PANTHER" id="PTHR10739">
    <property type="entry name" value="CYTIDYLYLTRANSFERASE"/>
    <property type="match status" value="1"/>
</dbReference>
<dbReference type="CDD" id="cd02174">
    <property type="entry name" value="CCT"/>
    <property type="match status" value="1"/>
</dbReference>
<keyword evidence="12" id="KW-1185">Reference proteome</keyword>
<feature type="region of interest" description="Disordered" evidence="9">
    <location>
        <begin position="151"/>
        <end position="170"/>
    </location>
</feature>
<feature type="domain" description="Cytidyltransferase-like" evidence="10">
    <location>
        <begin position="55"/>
        <end position="200"/>
    </location>
</feature>
<sequence>MNQIMANTNVNLKFPPIGDLCRQNSKESMNLKSSKKRKHEEIPEGEDESTPIRVYADGVYDLLHLGHMRQLEQAKNLYKNCYLIVGVASDEETNKLKGRTVQTLKERSETLRHIRWVDEVVAPCPWVITPKFIAEHRIDYVAHDDAPYCAAPNKSTKRKDKRKKKKEDDNSGCQDIYKWLKEIGKFKATVRTAGVSTTDLLVRILQNYEEYIDRSLRRGIKPKELNIGYATANSIVIKKNIQRWSEKVSTELTKVTLTDRPLGTNFDESVDSFRDRIHQTFDIWRKYSGIFLKGFVQTFDPMYSSLEIKLKMKGCSAVACAGMSFIGLHKNRKRIKQRHAEDSNIFSDSSSVSDSSISSTHSSPQAITEGPSNLTDIPCMESSGQMNPSSSHSPVGARSKRHTSYLPAHMKPMR</sequence>
<keyword evidence="3" id="KW-0808">Transferase</keyword>
<feature type="compositionally biased region" description="Low complexity" evidence="9">
    <location>
        <begin position="343"/>
        <end position="363"/>
    </location>
</feature>
<keyword evidence="6" id="KW-0594">Phospholipid biosynthesis</keyword>
<evidence type="ECO:0000256" key="9">
    <source>
        <dbReference type="SAM" id="MobiDB-lite"/>
    </source>
</evidence>
<organism evidence="11 12">
    <name type="scientific">Cardiosporidium cionae</name>
    <dbReference type="NCBI Taxonomy" id="476202"/>
    <lineage>
        <taxon>Eukaryota</taxon>
        <taxon>Sar</taxon>
        <taxon>Alveolata</taxon>
        <taxon>Apicomplexa</taxon>
        <taxon>Aconoidasida</taxon>
        <taxon>Nephromycida</taxon>
        <taxon>Cardiosporidium</taxon>
    </lineage>
</organism>
<dbReference type="GO" id="GO:0016779">
    <property type="term" value="F:nucleotidyltransferase activity"/>
    <property type="evidence" value="ECO:0007669"/>
    <property type="project" value="UniProtKB-KW"/>
</dbReference>
<dbReference type="InterPro" id="IPR041723">
    <property type="entry name" value="CCT"/>
</dbReference>
<evidence type="ECO:0000256" key="1">
    <source>
        <dbReference type="ARBA" id="ARBA00010101"/>
    </source>
</evidence>